<name>A0A0A9HLU3_ARUDO</name>
<dbReference type="AlphaFoldDB" id="A0A0A9HLU3"/>
<evidence type="ECO:0000313" key="1">
    <source>
        <dbReference type="EMBL" id="JAE37697.1"/>
    </source>
</evidence>
<protein>
    <submittedName>
        <fullName evidence="1">Uncharacterized protein</fullName>
    </submittedName>
</protein>
<reference evidence="1" key="2">
    <citation type="journal article" date="2015" name="Data Brief">
        <title>Shoot transcriptome of the giant reed, Arundo donax.</title>
        <authorList>
            <person name="Barrero R.A."/>
            <person name="Guerrero F.D."/>
            <person name="Moolhuijzen P."/>
            <person name="Goolsby J.A."/>
            <person name="Tidwell J."/>
            <person name="Bellgard S.E."/>
            <person name="Bellgard M.I."/>
        </authorList>
    </citation>
    <scope>NUCLEOTIDE SEQUENCE</scope>
    <source>
        <tissue evidence="1">Shoot tissue taken approximately 20 cm above the soil surface</tissue>
    </source>
</reference>
<accession>A0A0A9HLU3</accession>
<proteinExistence type="predicted"/>
<dbReference type="EMBL" id="GBRH01160199">
    <property type="protein sequence ID" value="JAE37697.1"/>
    <property type="molecule type" value="Transcribed_RNA"/>
</dbReference>
<reference evidence="1" key="1">
    <citation type="submission" date="2014-09" db="EMBL/GenBank/DDBJ databases">
        <authorList>
            <person name="Magalhaes I.L.F."/>
            <person name="Oliveira U."/>
            <person name="Santos F.R."/>
            <person name="Vidigal T.H.D.A."/>
            <person name="Brescovit A.D."/>
            <person name="Santos A.J."/>
        </authorList>
    </citation>
    <scope>NUCLEOTIDE SEQUENCE</scope>
    <source>
        <tissue evidence="1">Shoot tissue taken approximately 20 cm above the soil surface</tissue>
    </source>
</reference>
<organism evidence="1">
    <name type="scientific">Arundo donax</name>
    <name type="common">Giant reed</name>
    <name type="synonym">Donax arundinaceus</name>
    <dbReference type="NCBI Taxonomy" id="35708"/>
    <lineage>
        <taxon>Eukaryota</taxon>
        <taxon>Viridiplantae</taxon>
        <taxon>Streptophyta</taxon>
        <taxon>Embryophyta</taxon>
        <taxon>Tracheophyta</taxon>
        <taxon>Spermatophyta</taxon>
        <taxon>Magnoliopsida</taxon>
        <taxon>Liliopsida</taxon>
        <taxon>Poales</taxon>
        <taxon>Poaceae</taxon>
        <taxon>PACMAD clade</taxon>
        <taxon>Arundinoideae</taxon>
        <taxon>Arundineae</taxon>
        <taxon>Arundo</taxon>
    </lineage>
</organism>
<sequence length="20" mass="2557">MYVNYNFLKRSMSCIVYFMF</sequence>